<dbReference type="AlphaFoldDB" id="A0A8S2ZLH0"/>
<proteinExistence type="predicted"/>
<evidence type="ECO:0000313" key="2">
    <source>
        <dbReference type="Proteomes" id="UP000676336"/>
    </source>
</evidence>
<feature type="non-terminal residue" evidence="1">
    <location>
        <position position="1"/>
    </location>
</feature>
<name>A0A8S2ZLH0_9BILA</name>
<comment type="caution">
    <text evidence="1">The sequence shown here is derived from an EMBL/GenBank/DDBJ whole genome shotgun (WGS) entry which is preliminary data.</text>
</comment>
<protein>
    <submittedName>
        <fullName evidence="1">Uncharacterized protein</fullName>
    </submittedName>
</protein>
<gene>
    <name evidence="1" type="ORF">SMN809_LOCUS40789</name>
</gene>
<sequence>MIRNTIYVFLIISVRSQTHIPIGWFVDENTSNDADINAFSDALSAAIILNDTTFSWPIDQFNFQSISDNVTV</sequence>
<dbReference type="Proteomes" id="UP000676336">
    <property type="component" value="Unassembled WGS sequence"/>
</dbReference>
<feature type="non-terminal residue" evidence="1">
    <location>
        <position position="72"/>
    </location>
</feature>
<organism evidence="1 2">
    <name type="scientific">Rotaria magnacalcarata</name>
    <dbReference type="NCBI Taxonomy" id="392030"/>
    <lineage>
        <taxon>Eukaryota</taxon>
        <taxon>Metazoa</taxon>
        <taxon>Spiralia</taxon>
        <taxon>Gnathifera</taxon>
        <taxon>Rotifera</taxon>
        <taxon>Eurotatoria</taxon>
        <taxon>Bdelloidea</taxon>
        <taxon>Philodinida</taxon>
        <taxon>Philodinidae</taxon>
        <taxon>Rotaria</taxon>
    </lineage>
</organism>
<accession>A0A8S2ZLH0</accession>
<evidence type="ECO:0000313" key="1">
    <source>
        <dbReference type="EMBL" id="CAF4643336.1"/>
    </source>
</evidence>
<reference evidence="1" key="1">
    <citation type="submission" date="2021-02" db="EMBL/GenBank/DDBJ databases">
        <authorList>
            <person name="Nowell W R."/>
        </authorList>
    </citation>
    <scope>NUCLEOTIDE SEQUENCE</scope>
</reference>
<dbReference type="EMBL" id="CAJOBI010113290">
    <property type="protein sequence ID" value="CAF4643336.1"/>
    <property type="molecule type" value="Genomic_DNA"/>
</dbReference>